<feature type="signal peptide" evidence="2">
    <location>
        <begin position="1"/>
        <end position="23"/>
    </location>
</feature>
<name>A0A5B8VHT1_9BACT</name>
<dbReference type="SUPFAM" id="SSF56601">
    <property type="entry name" value="beta-lactamase/transpeptidase-like"/>
    <property type="match status" value="1"/>
</dbReference>
<dbReference type="Gene3D" id="3.40.50.1700">
    <property type="entry name" value="Glycoside hydrolase family 3 C-terminal domain"/>
    <property type="match status" value="1"/>
</dbReference>
<keyword evidence="4" id="KW-1185">Reference proteome</keyword>
<dbReference type="RefSeq" id="WP_146780419.1">
    <property type="nucleotide sequence ID" value="NZ_CP042434.1"/>
</dbReference>
<protein>
    <recommendedName>
        <fullName evidence="5">Glycoside hydrolase family 3 C-terminal domain-containing protein</fullName>
    </recommendedName>
</protein>
<dbReference type="AlphaFoldDB" id="A0A5B8VHT1"/>
<dbReference type="Gene3D" id="3.40.710.10">
    <property type="entry name" value="DD-peptidase/beta-lactamase superfamily"/>
    <property type="match status" value="1"/>
</dbReference>
<proteinExistence type="predicted"/>
<dbReference type="GO" id="GO:0004553">
    <property type="term" value="F:hydrolase activity, hydrolyzing O-glycosyl compounds"/>
    <property type="evidence" value="ECO:0007669"/>
    <property type="project" value="InterPro"/>
</dbReference>
<feature type="chain" id="PRO_5022888094" description="Glycoside hydrolase family 3 C-terminal domain-containing protein" evidence="2">
    <location>
        <begin position="24"/>
        <end position="274"/>
    </location>
</feature>
<dbReference type="InterPro" id="IPR012338">
    <property type="entry name" value="Beta-lactam/transpept-like"/>
</dbReference>
<reference evidence="3 4" key="1">
    <citation type="journal article" date="2017" name="Int. J. Syst. Evol. Microbiol.">
        <title>Arachidicoccus ginsenosidivorans sp. nov., with ginsenoside-converting activity isolated from ginseng cultivating soil.</title>
        <authorList>
            <person name="Siddiqi M.Z."/>
            <person name="Aslam Z."/>
            <person name="Im W.T."/>
        </authorList>
    </citation>
    <scope>NUCLEOTIDE SEQUENCE [LARGE SCALE GENOMIC DNA]</scope>
    <source>
        <strain evidence="3 4">Gsoil 809</strain>
    </source>
</reference>
<sequence length="274" mass="30123">MKFKLWTGLCLLISQLMTLSLDAQPKQNPKEAFQQLRSAEHAAVLLGHHPDLLPIKNLENRSIVAVHLEENQSGLFDSIANLYAPVASLSAKPYQDSADLYNLEDDLQPYNTVIVTLTADGLSDYRNQLYLQDISKRKAMIVVILGAVRHPLSIHLSQLKCPVLYMPTHTSVTASVAAQIVFGGIAVNGKLKKPLGPDMPAGKGNTTSAIRLKYTYPEELGISSESLHQIDQLAAEAIAKRATPGMVVLAARKGKVFFHKAYGFHTYYKKCLSN</sequence>
<evidence type="ECO:0000256" key="2">
    <source>
        <dbReference type="SAM" id="SignalP"/>
    </source>
</evidence>
<keyword evidence="1" id="KW-0378">Hydrolase</keyword>
<dbReference type="OrthoDB" id="1522765at2"/>
<evidence type="ECO:0000313" key="3">
    <source>
        <dbReference type="EMBL" id="QEC71147.1"/>
    </source>
</evidence>
<dbReference type="KEGG" id="agi:FSB73_05105"/>
<gene>
    <name evidence="3" type="ORF">FSB73_05105</name>
</gene>
<dbReference type="GO" id="GO:0005975">
    <property type="term" value="P:carbohydrate metabolic process"/>
    <property type="evidence" value="ECO:0007669"/>
    <property type="project" value="InterPro"/>
</dbReference>
<accession>A0A5B8VHT1</accession>
<dbReference type="EMBL" id="CP042434">
    <property type="protein sequence ID" value="QEC71147.1"/>
    <property type="molecule type" value="Genomic_DNA"/>
</dbReference>
<keyword evidence="2" id="KW-0732">Signal</keyword>
<evidence type="ECO:0000256" key="1">
    <source>
        <dbReference type="ARBA" id="ARBA00022801"/>
    </source>
</evidence>
<organism evidence="3 4">
    <name type="scientific">Arachidicoccus ginsenosidivorans</name>
    <dbReference type="NCBI Taxonomy" id="496057"/>
    <lineage>
        <taxon>Bacteria</taxon>
        <taxon>Pseudomonadati</taxon>
        <taxon>Bacteroidota</taxon>
        <taxon>Chitinophagia</taxon>
        <taxon>Chitinophagales</taxon>
        <taxon>Chitinophagaceae</taxon>
        <taxon>Arachidicoccus</taxon>
    </lineage>
</organism>
<dbReference type="Proteomes" id="UP000321291">
    <property type="component" value="Chromosome"/>
</dbReference>
<dbReference type="InterPro" id="IPR036881">
    <property type="entry name" value="Glyco_hydro_3_C_sf"/>
</dbReference>
<evidence type="ECO:0000313" key="4">
    <source>
        <dbReference type="Proteomes" id="UP000321291"/>
    </source>
</evidence>
<evidence type="ECO:0008006" key="5">
    <source>
        <dbReference type="Google" id="ProtNLM"/>
    </source>
</evidence>